<evidence type="ECO:0000313" key="2">
    <source>
        <dbReference type="Proteomes" id="UP000241926"/>
    </source>
</evidence>
<dbReference type="Proteomes" id="UP000241926">
    <property type="component" value="Segment"/>
</dbReference>
<dbReference type="EMBL" id="MG839027">
    <property type="protein sequence ID" value="AUX83346.1"/>
    <property type="molecule type" value="Genomic_DNA"/>
</dbReference>
<dbReference type="GeneID" id="40099827"/>
<reference evidence="1 2" key="1">
    <citation type="submission" date="2018-01" db="EMBL/GenBank/DDBJ databases">
        <authorList>
            <person name="Jones A.E."/>
            <person name="Sivanathan V."/>
            <person name="Betsko A.J."/>
            <person name="Aull H.G."/>
            <person name="Zack K.M."/>
            <person name="Kukan E.N."/>
            <person name="Garlena R.A."/>
            <person name="Russell D.A."/>
            <person name="Pope W.H."/>
            <person name="Jacobs-Sera D."/>
            <person name="Hatfull G.F."/>
        </authorList>
    </citation>
    <scope>NUCLEOTIDE SEQUENCE [LARGE SCALE GENOMIC DNA]</scope>
</reference>
<accession>A0A2L0HNS7</accession>
<gene>
    <name evidence="1" type="primary">8</name>
    <name evidence="1" type="ORF">SEA_ELERI_8</name>
</gene>
<sequence>MAAIDDLNSLLVNLPGFSLISESMKLAALDGARVPDSFGIWPGEDGYEPTYDVYFAAISLIGFLKAQPFITNTNSEGTGVTIQAPDWSALLIYYSSQSIIVQATGNGVLTKVNIPDTPHVQKVPMNYGGDRYGDLDTDMG</sequence>
<name>A0A2L0HNS7_9CAUD</name>
<evidence type="ECO:0000313" key="1">
    <source>
        <dbReference type="EMBL" id="AUX83346.1"/>
    </source>
</evidence>
<dbReference type="RefSeq" id="YP_009623046.1">
    <property type="nucleotide sequence ID" value="NC_042109.1"/>
</dbReference>
<dbReference type="OrthoDB" id="16741at10239"/>
<keyword evidence="2" id="KW-1185">Reference proteome</keyword>
<proteinExistence type="predicted"/>
<organism evidence="1 2">
    <name type="scientific">Microbacterium phage Eleri</name>
    <dbReference type="NCBI Taxonomy" id="2079581"/>
    <lineage>
        <taxon>Viruses</taxon>
        <taxon>Duplodnaviria</taxon>
        <taxon>Heunggongvirae</taxon>
        <taxon>Uroviricota</taxon>
        <taxon>Caudoviricetes</taxon>
        <taxon>Elerivirus</taxon>
        <taxon>Elerivirus eleri</taxon>
    </lineage>
</organism>
<protein>
    <submittedName>
        <fullName evidence="1">Uncharacterized protein</fullName>
    </submittedName>
</protein>
<dbReference type="KEGG" id="vg:40099827"/>